<dbReference type="AlphaFoldDB" id="A0A9Q1J2V8"/>
<organism evidence="1 2">
    <name type="scientific">Synaphobranchus kaupii</name>
    <name type="common">Kaup's arrowtooth eel</name>
    <dbReference type="NCBI Taxonomy" id="118154"/>
    <lineage>
        <taxon>Eukaryota</taxon>
        <taxon>Metazoa</taxon>
        <taxon>Chordata</taxon>
        <taxon>Craniata</taxon>
        <taxon>Vertebrata</taxon>
        <taxon>Euteleostomi</taxon>
        <taxon>Actinopterygii</taxon>
        <taxon>Neopterygii</taxon>
        <taxon>Teleostei</taxon>
        <taxon>Anguilliformes</taxon>
        <taxon>Synaphobranchidae</taxon>
        <taxon>Synaphobranchus</taxon>
    </lineage>
</organism>
<dbReference type="Proteomes" id="UP001152622">
    <property type="component" value="Chromosome 4"/>
</dbReference>
<name>A0A9Q1J2V8_SYNKA</name>
<sequence length="62" mass="7196">MYKNTLADFSGMLREFLLRSLQKGQQLKTFRHASTVMWCLKVGMFAPLADQHLAVRFSHLKP</sequence>
<comment type="caution">
    <text evidence="1">The sequence shown here is derived from an EMBL/GenBank/DDBJ whole genome shotgun (WGS) entry which is preliminary data.</text>
</comment>
<gene>
    <name evidence="1" type="ORF">SKAU_G00136500</name>
</gene>
<dbReference type="EMBL" id="JAINUF010000004">
    <property type="protein sequence ID" value="KAJ8364819.1"/>
    <property type="molecule type" value="Genomic_DNA"/>
</dbReference>
<reference evidence="1" key="1">
    <citation type="journal article" date="2023" name="Science">
        <title>Genome structures resolve the early diversification of teleost fishes.</title>
        <authorList>
            <person name="Parey E."/>
            <person name="Louis A."/>
            <person name="Montfort J."/>
            <person name="Bouchez O."/>
            <person name="Roques C."/>
            <person name="Iampietro C."/>
            <person name="Lluch J."/>
            <person name="Castinel A."/>
            <person name="Donnadieu C."/>
            <person name="Desvignes T."/>
            <person name="Floi Bucao C."/>
            <person name="Jouanno E."/>
            <person name="Wen M."/>
            <person name="Mejri S."/>
            <person name="Dirks R."/>
            <person name="Jansen H."/>
            <person name="Henkel C."/>
            <person name="Chen W.J."/>
            <person name="Zahm M."/>
            <person name="Cabau C."/>
            <person name="Klopp C."/>
            <person name="Thompson A.W."/>
            <person name="Robinson-Rechavi M."/>
            <person name="Braasch I."/>
            <person name="Lecointre G."/>
            <person name="Bobe J."/>
            <person name="Postlethwait J.H."/>
            <person name="Berthelot C."/>
            <person name="Roest Crollius H."/>
            <person name="Guiguen Y."/>
        </authorList>
    </citation>
    <scope>NUCLEOTIDE SEQUENCE</scope>
    <source>
        <strain evidence="1">WJC10195</strain>
    </source>
</reference>
<evidence type="ECO:0000313" key="2">
    <source>
        <dbReference type="Proteomes" id="UP001152622"/>
    </source>
</evidence>
<evidence type="ECO:0000313" key="1">
    <source>
        <dbReference type="EMBL" id="KAJ8364819.1"/>
    </source>
</evidence>
<keyword evidence="2" id="KW-1185">Reference proteome</keyword>
<accession>A0A9Q1J2V8</accession>
<proteinExistence type="predicted"/>
<protein>
    <submittedName>
        <fullName evidence="1">Uncharacterized protein</fullName>
    </submittedName>
</protein>